<evidence type="ECO:0000313" key="11">
    <source>
        <dbReference type="RefSeq" id="XP_022722209.1"/>
    </source>
</evidence>
<dbReference type="PANTHER" id="PTHR27000">
    <property type="entry name" value="LEUCINE-RICH REPEAT RECEPTOR-LIKE PROTEIN KINASE FAMILY PROTEIN-RELATED"/>
    <property type="match status" value="1"/>
</dbReference>
<dbReference type="Pfam" id="PF12799">
    <property type="entry name" value="LRR_4"/>
    <property type="match status" value="2"/>
</dbReference>
<name>A0A6P5X1K1_DURZI</name>
<dbReference type="Proteomes" id="UP000515121">
    <property type="component" value="Unplaced"/>
</dbReference>
<evidence type="ECO:0000256" key="7">
    <source>
        <dbReference type="ARBA" id="ARBA00023136"/>
    </source>
</evidence>
<gene>
    <name evidence="11" type="primary">LOC111279529</name>
</gene>
<organism evidence="10 11">
    <name type="scientific">Durio zibethinus</name>
    <name type="common">Durian</name>
    <dbReference type="NCBI Taxonomy" id="66656"/>
    <lineage>
        <taxon>Eukaryota</taxon>
        <taxon>Viridiplantae</taxon>
        <taxon>Streptophyta</taxon>
        <taxon>Embryophyta</taxon>
        <taxon>Tracheophyta</taxon>
        <taxon>Spermatophyta</taxon>
        <taxon>Magnoliopsida</taxon>
        <taxon>eudicotyledons</taxon>
        <taxon>Gunneridae</taxon>
        <taxon>Pentapetalae</taxon>
        <taxon>rosids</taxon>
        <taxon>malvids</taxon>
        <taxon>Malvales</taxon>
        <taxon>Malvaceae</taxon>
        <taxon>Helicteroideae</taxon>
        <taxon>Durio</taxon>
    </lineage>
</organism>
<evidence type="ECO:0000256" key="9">
    <source>
        <dbReference type="ARBA" id="ARBA00023180"/>
    </source>
</evidence>
<keyword evidence="3" id="KW-0812">Transmembrane</keyword>
<dbReference type="PANTHER" id="PTHR27000:SF642">
    <property type="entry name" value="INACTIVE LEUCINE-RICH REPEAT RECEPTOR KINASE XIAO-RELATED"/>
    <property type="match status" value="1"/>
</dbReference>
<evidence type="ECO:0000313" key="10">
    <source>
        <dbReference type="Proteomes" id="UP000515121"/>
    </source>
</evidence>
<reference evidence="11" key="1">
    <citation type="submission" date="2025-08" db="UniProtKB">
        <authorList>
            <consortium name="RefSeq"/>
        </authorList>
    </citation>
    <scope>IDENTIFICATION</scope>
    <source>
        <tissue evidence="11">Fruit stalk</tissue>
    </source>
</reference>
<evidence type="ECO:0000256" key="6">
    <source>
        <dbReference type="ARBA" id="ARBA00022989"/>
    </source>
</evidence>
<dbReference type="RefSeq" id="XP_022722209.1">
    <property type="nucleotide sequence ID" value="XM_022866474.1"/>
</dbReference>
<evidence type="ECO:0000256" key="1">
    <source>
        <dbReference type="ARBA" id="ARBA00004479"/>
    </source>
</evidence>
<protein>
    <submittedName>
        <fullName evidence="11">Leucine-rich repeat receptor-like protein kinase PEPR2</fullName>
    </submittedName>
</protein>
<dbReference type="Pfam" id="PF00560">
    <property type="entry name" value="LRR_1"/>
    <property type="match status" value="3"/>
</dbReference>
<dbReference type="InterPro" id="IPR025875">
    <property type="entry name" value="Leu-rich_rpt_4"/>
</dbReference>
<accession>A0A6P5X1K1</accession>
<keyword evidence="9" id="KW-0325">Glycoprotein</keyword>
<keyword evidence="4" id="KW-0732">Signal</keyword>
<evidence type="ECO:0000256" key="8">
    <source>
        <dbReference type="ARBA" id="ARBA00023170"/>
    </source>
</evidence>
<comment type="subcellular location">
    <subcellularLocation>
        <location evidence="1">Membrane</location>
        <topology evidence="1">Single-pass type I membrane protein</topology>
    </subcellularLocation>
</comment>
<keyword evidence="7" id="KW-0472">Membrane</keyword>
<dbReference type="PRINTS" id="PR00019">
    <property type="entry name" value="LEURICHRPT"/>
</dbReference>
<evidence type="ECO:0000256" key="5">
    <source>
        <dbReference type="ARBA" id="ARBA00022737"/>
    </source>
</evidence>
<dbReference type="GeneID" id="111279529"/>
<dbReference type="Gene3D" id="3.80.10.10">
    <property type="entry name" value="Ribonuclease Inhibitor"/>
    <property type="match status" value="4"/>
</dbReference>
<dbReference type="InterPro" id="IPR032675">
    <property type="entry name" value="LRR_dom_sf"/>
</dbReference>
<dbReference type="KEGG" id="dzi:111279529"/>
<dbReference type="SMART" id="SM00365">
    <property type="entry name" value="LRR_SD22"/>
    <property type="match status" value="3"/>
</dbReference>
<dbReference type="GO" id="GO:0016020">
    <property type="term" value="C:membrane"/>
    <property type="evidence" value="ECO:0007669"/>
    <property type="project" value="UniProtKB-SubCell"/>
</dbReference>
<dbReference type="AlphaFoldDB" id="A0A6P5X1K1"/>
<sequence>MTNLEVLDLSNNLFRNETFAFLSGLPSLKSLYMEHNQLQGSIDIGDSGRQLNLTHLEEFDLSYNLINDNIFASLSGLSNLKSLDVSSNQLNGSIDMKDLGAFTNLEELDMSYNDLNEFVGCKELHVWSNVEEIFLDFSYLNNNILQSIGVFTSLKTLSLSNCRLIGSLPIQEDIDLSNNSFNGKLPRWIGNISHLKRLALSNNHFEGSIPMEFWQLV</sequence>
<proteinExistence type="predicted"/>
<evidence type="ECO:0000256" key="4">
    <source>
        <dbReference type="ARBA" id="ARBA00022729"/>
    </source>
</evidence>
<evidence type="ECO:0000256" key="3">
    <source>
        <dbReference type="ARBA" id="ARBA00022692"/>
    </source>
</evidence>
<keyword evidence="6" id="KW-1133">Transmembrane helix</keyword>
<keyword evidence="2" id="KW-0433">Leucine-rich repeat</keyword>
<dbReference type="InterPro" id="IPR001611">
    <property type="entry name" value="Leu-rich_rpt"/>
</dbReference>
<dbReference type="Pfam" id="PF13516">
    <property type="entry name" value="LRR_6"/>
    <property type="match status" value="1"/>
</dbReference>
<dbReference type="OrthoDB" id="7451790at2759"/>
<keyword evidence="8" id="KW-0675">Receptor</keyword>
<keyword evidence="10" id="KW-1185">Reference proteome</keyword>
<dbReference type="SUPFAM" id="SSF52058">
    <property type="entry name" value="L domain-like"/>
    <property type="match status" value="1"/>
</dbReference>
<evidence type="ECO:0000256" key="2">
    <source>
        <dbReference type="ARBA" id="ARBA00022614"/>
    </source>
</evidence>
<keyword evidence="5" id="KW-0677">Repeat</keyword>